<gene>
    <name evidence="7" type="ORF">THASP1DRAFT_15081</name>
</gene>
<dbReference type="AlphaFoldDB" id="A0A4P9XRW3"/>
<dbReference type="Gene3D" id="3.30.70.330">
    <property type="match status" value="1"/>
</dbReference>
<sequence length="254" mass="29853">MLDADDGDSDDDDDDGKNKKKRKRVVKGLSTEELEHYKKAHERSGLLYMSRVPPFMKPEKVRHLLSKYGEIGRIYLAPEDENARKRRRKMGGNRKLMFTEGWVEFKDKKVAKLIAKTLNAQPIGGSKRNFHQHDLWTLKYLPKFKWNHLTERIAYERAARQQRMQTEMEQARREDKAYLQNVERAKVIEAIQERKRQKQQVDTNMSKARRTFQQKEVTASEVRDESRRKRAAGKGKPVQTSVDPQVKSVLAKLF</sequence>
<dbReference type="GO" id="GO:0000447">
    <property type="term" value="P:endonucleolytic cleavage in ITS1 to separate SSU-rRNA from 5.8S rRNA and LSU-rRNA from tricistronic rRNA transcript (SSU-rRNA, 5.8S rRNA, LSU-rRNA)"/>
    <property type="evidence" value="ECO:0007669"/>
    <property type="project" value="TreeGrafter"/>
</dbReference>
<organism evidence="7 8">
    <name type="scientific">Thamnocephalis sphaerospora</name>
    <dbReference type="NCBI Taxonomy" id="78915"/>
    <lineage>
        <taxon>Eukaryota</taxon>
        <taxon>Fungi</taxon>
        <taxon>Fungi incertae sedis</taxon>
        <taxon>Zoopagomycota</taxon>
        <taxon>Zoopagomycotina</taxon>
        <taxon>Zoopagomycetes</taxon>
        <taxon>Zoopagales</taxon>
        <taxon>Sigmoideomycetaceae</taxon>
        <taxon>Thamnocephalis</taxon>
    </lineage>
</organism>
<dbReference type="EMBL" id="KZ992565">
    <property type="protein sequence ID" value="RKP08844.1"/>
    <property type="molecule type" value="Genomic_DNA"/>
</dbReference>
<evidence type="ECO:0000256" key="3">
    <source>
        <dbReference type="ARBA" id="ARBA00022884"/>
    </source>
</evidence>
<name>A0A4P9XRW3_9FUNG</name>
<evidence type="ECO:0000313" key="7">
    <source>
        <dbReference type="EMBL" id="RKP08844.1"/>
    </source>
</evidence>
<keyword evidence="3" id="KW-0694">RNA-binding</keyword>
<keyword evidence="4" id="KW-0539">Nucleus</keyword>
<dbReference type="GO" id="GO:0034462">
    <property type="term" value="P:small-subunit processome assembly"/>
    <property type="evidence" value="ECO:0007669"/>
    <property type="project" value="TreeGrafter"/>
</dbReference>
<dbReference type="CDD" id="cd12263">
    <property type="entry name" value="RRM_ABT1_like"/>
    <property type="match status" value="1"/>
</dbReference>
<evidence type="ECO:0000313" key="8">
    <source>
        <dbReference type="Proteomes" id="UP000271241"/>
    </source>
</evidence>
<dbReference type="PANTHER" id="PTHR12311:SF7">
    <property type="entry name" value="ACTIVATOR OF BASAL TRANSCRIPTION 1"/>
    <property type="match status" value="1"/>
</dbReference>
<dbReference type="InterPro" id="IPR012677">
    <property type="entry name" value="Nucleotide-bd_a/b_plait_sf"/>
</dbReference>
<evidence type="ECO:0000256" key="5">
    <source>
        <dbReference type="ARBA" id="ARBA00032634"/>
    </source>
</evidence>
<dbReference type="STRING" id="78915.A0A4P9XRW3"/>
<accession>A0A4P9XRW3</accession>
<evidence type="ECO:0000256" key="2">
    <source>
        <dbReference type="ARBA" id="ARBA00005819"/>
    </source>
</evidence>
<keyword evidence="8" id="KW-1185">Reference proteome</keyword>
<dbReference type="GO" id="GO:0003723">
    <property type="term" value="F:RNA binding"/>
    <property type="evidence" value="ECO:0007669"/>
    <property type="project" value="UniProtKB-KW"/>
</dbReference>
<dbReference type="GO" id="GO:0005730">
    <property type="term" value="C:nucleolus"/>
    <property type="evidence" value="ECO:0007669"/>
    <property type="project" value="UniProtKB-SubCell"/>
</dbReference>
<comment type="similarity">
    <text evidence="2">Belongs to the ESF2/ABP1 family.</text>
</comment>
<dbReference type="PANTHER" id="PTHR12311">
    <property type="entry name" value="ACTIVATOR OF BASAL TRANSCRIPTION 1"/>
    <property type="match status" value="1"/>
</dbReference>
<dbReference type="GO" id="GO:0000480">
    <property type="term" value="P:endonucleolytic cleavage in 5'-ETS of tricistronic rRNA transcript (SSU-rRNA, 5.8S rRNA, LSU-rRNA)"/>
    <property type="evidence" value="ECO:0007669"/>
    <property type="project" value="TreeGrafter"/>
</dbReference>
<evidence type="ECO:0000256" key="4">
    <source>
        <dbReference type="ARBA" id="ARBA00023242"/>
    </source>
</evidence>
<dbReference type="Proteomes" id="UP000271241">
    <property type="component" value="Unassembled WGS sequence"/>
</dbReference>
<evidence type="ECO:0000256" key="1">
    <source>
        <dbReference type="ARBA" id="ARBA00004604"/>
    </source>
</evidence>
<dbReference type="SUPFAM" id="SSF54928">
    <property type="entry name" value="RNA-binding domain, RBD"/>
    <property type="match status" value="1"/>
</dbReference>
<feature type="compositionally biased region" description="Acidic residues" evidence="6">
    <location>
        <begin position="1"/>
        <end position="15"/>
    </location>
</feature>
<dbReference type="InterPro" id="IPR034353">
    <property type="entry name" value="ABT1/ESF2_RRM"/>
</dbReference>
<proteinExistence type="inferred from homology"/>
<dbReference type="OrthoDB" id="287393at2759"/>
<dbReference type="GO" id="GO:0000472">
    <property type="term" value="P:endonucleolytic cleavage to generate mature 5'-end of SSU-rRNA from (SSU-rRNA, 5.8S rRNA, LSU-rRNA)"/>
    <property type="evidence" value="ECO:0007669"/>
    <property type="project" value="TreeGrafter"/>
</dbReference>
<comment type="subcellular location">
    <subcellularLocation>
        <location evidence="1">Nucleus</location>
        <location evidence="1">Nucleolus</location>
    </subcellularLocation>
</comment>
<evidence type="ECO:0000256" key="6">
    <source>
        <dbReference type="SAM" id="MobiDB-lite"/>
    </source>
</evidence>
<protein>
    <recommendedName>
        <fullName evidence="5">18S rRNA factor 2</fullName>
    </recommendedName>
</protein>
<feature type="region of interest" description="Disordered" evidence="6">
    <location>
        <begin position="1"/>
        <end position="29"/>
    </location>
</feature>
<reference evidence="8" key="1">
    <citation type="journal article" date="2018" name="Nat. Microbiol.">
        <title>Leveraging single-cell genomics to expand the fungal tree of life.</title>
        <authorList>
            <person name="Ahrendt S.R."/>
            <person name="Quandt C.A."/>
            <person name="Ciobanu D."/>
            <person name="Clum A."/>
            <person name="Salamov A."/>
            <person name="Andreopoulos B."/>
            <person name="Cheng J.F."/>
            <person name="Woyke T."/>
            <person name="Pelin A."/>
            <person name="Henrissat B."/>
            <person name="Reynolds N.K."/>
            <person name="Benny G.L."/>
            <person name="Smith M.E."/>
            <person name="James T.Y."/>
            <person name="Grigoriev I.V."/>
        </authorList>
    </citation>
    <scope>NUCLEOTIDE SEQUENCE [LARGE SCALE GENOMIC DNA]</scope>
    <source>
        <strain evidence="8">RSA 1356</strain>
    </source>
</reference>
<feature type="region of interest" description="Disordered" evidence="6">
    <location>
        <begin position="197"/>
        <end position="243"/>
    </location>
</feature>
<dbReference type="InterPro" id="IPR035979">
    <property type="entry name" value="RBD_domain_sf"/>
</dbReference>
<dbReference type="InterPro" id="IPR039119">
    <property type="entry name" value="ABT1/Esf2"/>
</dbReference>